<comment type="caution">
    <text evidence="1">The sequence shown here is derived from an EMBL/GenBank/DDBJ whole genome shotgun (WGS) entry which is preliminary data.</text>
</comment>
<dbReference type="InterPro" id="IPR007263">
    <property type="entry name" value="DCC1-like"/>
</dbReference>
<organism evidence="1 2">
    <name type="scientific">Adhaeribacter terreus</name>
    <dbReference type="NCBI Taxonomy" id="529703"/>
    <lineage>
        <taxon>Bacteria</taxon>
        <taxon>Pseudomonadati</taxon>
        <taxon>Bacteroidota</taxon>
        <taxon>Cytophagia</taxon>
        <taxon>Cytophagales</taxon>
        <taxon>Hymenobacteraceae</taxon>
        <taxon>Adhaeribacter</taxon>
    </lineage>
</organism>
<dbReference type="RefSeq" id="WP_378016826.1">
    <property type="nucleotide sequence ID" value="NZ_JBHSKT010000003.1"/>
</dbReference>
<proteinExistence type="predicted"/>
<dbReference type="Pfam" id="PF04134">
    <property type="entry name" value="DCC1-like"/>
    <property type="match status" value="1"/>
</dbReference>
<accession>A0ABW0E9A0</accession>
<gene>
    <name evidence="1" type="ORF">ACFPIB_07550</name>
</gene>
<protein>
    <submittedName>
        <fullName evidence="1">Thiol-disulfide oxidoreductase DCC family protein</fullName>
    </submittedName>
</protein>
<keyword evidence="2" id="KW-1185">Reference proteome</keyword>
<dbReference type="Proteomes" id="UP001596161">
    <property type="component" value="Unassembled WGS sequence"/>
</dbReference>
<sequence length="133" mass="15163">MSGNHAIIFFDGVCNLCNGFVQFVIARDPEGYFQFASLQSEAAKPYLERCNISGEQLASVVLFENGKCYTQSTAALRILKKLPGSWKLFYAGIVLPAFLRNATYNFIARNRYRWFGKQESCWLPSPELKSRFL</sequence>
<evidence type="ECO:0000313" key="2">
    <source>
        <dbReference type="Proteomes" id="UP001596161"/>
    </source>
</evidence>
<dbReference type="PANTHER" id="PTHR33639">
    <property type="entry name" value="THIOL-DISULFIDE OXIDOREDUCTASE DCC"/>
    <property type="match status" value="1"/>
</dbReference>
<dbReference type="PANTHER" id="PTHR33639:SF2">
    <property type="entry name" value="DUF393 DOMAIN-CONTAINING PROTEIN"/>
    <property type="match status" value="1"/>
</dbReference>
<dbReference type="InterPro" id="IPR052927">
    <property type="entry name" value="DCC_oxidoreductase"/>
</dbReference>
<reference evidence="2" key="1">
    <citation type="journal article" date="2019" name="Int. J. Syst. Evol. Microbiol.">
        <title>The Global Catalogue of Microorganisms (GCM) 10K type strain sequencing project: providing services to taxonomists for standard genome sequencing and annotation.</title>
        <authorList>
            <consortium name="The Broad Institute Genomics Platform"/>
            <consortium name="The Broad Institute Genome Sequencing Center for Infectious Disease"/>
            <person name="Wu L."/>
            <person name="Ma J."/>
        </authorList>
    </citation>
    <scope>NUCLEOTIDE SEQUENCE [LARGE SCALE GENOMIC DNA]</scope>
    <source>
        <strain evidence="2">KACC 12602</strain>
    </source>
</reference>
<name>A0ABW0E9A0_9BACT</name>
<evidence type="ECO:0000313" key="1">
    <source>
        <dbReference type="EMBL" id="MFC5270457.1"/>
    </source>
</evidence>
<dbReference type="EMBL" id="JBHSKT010000003">
    <property type="protein sequence ID" value="MFC5270457.1"/>
    <property type="molecule type" value="Genomic_DNA"/>
</dbReference>